<dbReference type="EMBL" id="CAJVQB010171027">
    <property type="protein sequence ID" value="CAG8857445.1"/>
    <property type="molecule type" value="Genomic_DNA"/>
</dbReference>
<sequence length="81" mass="9660">SFDKVHETLAQTFINTFSEQVRKSNIYQTTEKAYEELKIEHEVILKNLKDLEINYKKTNKQLETSKKENTKLDKKLTLKNQ</sequence>
<feature type="non-terminal residue" evidence="2">
    <location>
        <position position="81"/>
    </location>
</feature>
<evidence type="ECO:0000256" key="1">
    <source>
        <dbReference type="SAM" id="Coils"/>
    </source>
</evidence>
<evidence type="ECO:0000313" key="2">
    <source>
        <dbReference type="EMBL" id="CAG8857445.1"/>
    </source>
</evidence>
<keyword evidence="3" id="KW-1185">Reference proteome</keyword>
<name>A0ABN7XSU3_GIGMA</name>
<proteinExistence type="predicted"/>
<protein>
    <submittedName>
        <fullName evidence="2">11105_t:CDS:1</fullName>
    </submittedName>
</protein>
<accession>A0ABN7XSU3</accession>
<evidence type="ECO:0000313" key="3">
    <source>
        <dbReference type="Proteomes" id="UP000789901"/>
    </source>
</evidence>
<comment type="caution">
    <text evidence="2">The sequence shown here is derived from an EMBL/GenBank/DDBJ whole genome shotgun (WGS) entry which is preliminary data.</text>
</comment>
<gene>
    <name evidence="2" type="ORF">GMARGA_LOCUS46264</name>
</gene>
<dbReference type="Proteomes" id="UP000789901">
    <property type="component" value="Unassembled WGS sequence"/>
</dbReference>
<keyword evidence="1" id="KW-0175">Coiled coil</keyword>
<organism evidence="2 3">
    <name type="scientific">Gigaspora margarita</name>
    <dbReference type="NCBI Taxonomy" id="4874"/>
    <lineage>
        <taxon>Eukaryota</taxon>
        <taxon>Fungi</taxon>
        <taxon>Fungi incertae sedis</taxon>
        <taxon>Mucoromycota</taxon>
        <taxon>Glomeromycotina</taxon>
        <taxon>Glomeromycetes</taxon>
        <taxon>Diversisporales</taxon>
        <taxon>Gigasporaceae</taxon>
        <taxon>Gigaspora</taxon>
    </lineage>
</organism>
<feature type="coiled-coil region" evidence="1">
    <location>
        <begin position="34"/>
        <end position="75"/>
    </location>
</feature>
<feature type="non-terminal residue" evidence="2">
    <location>
        <position position="1"/>
    </location>
</feature>
<reference evidence="2 3" key="1">
    <citation type="submission" date="2021-06" db="EMBL/GenBank/DDBJ databases">
        <authorList>
            <person name="Kallberg Y."/>
            <person name="Tangrot J."/>
            <person name="Rosling A."/>
        </authorList>
    </citation>
    <scope>NUCLEOTIDE SEQUENCE [LARGE SCALE GENOMIC DNA]</scope>
    <source>
        <strain evidence="2 3">120-4 pot B 10/14</strain>
    </source>
</reference>